<keyword evidence="4" id="KW-1005">Bacterial flagellum biogenesis</keyword>
<feature type="domain" description="Anti-sigma-28 factor FlgM C-terminal" evidence="10">
    <location>
        <begin position="47"/>
        <end position="101"/>
    </location>
</feature>
<comment type="caution">
    <text evidence="11">The sequence shown here is derived from an EMBL/GenBank/DDBJ whole genome shotgun (WGS) entry which is preliminary data.</text>
</comment>
<evidence type="ECO:0000256" key="1">
    <source>
        <dbReference type="ARBA" id="ARBA00005322"/>
    </source>
</evidence>
<keyword evidence="11" id="KW-0282">Flagellum</keyword>
<gene>
    <name evidence="11" type="primary">flgM</name>
    <name evidence="11" type="ORF">ACFODX_07940</name>
</gene>
<evidence type="ECO:0000256" key="8">
    <source>
        <dbReference type="ARBA" id="ARBA00030117"/>
    </source>
</evidence>
<dbReference type="SUPFAM" id="SSF101498">
    <property type="entry name" value="Anti-sigma factor FlgM"/>
    <property type="match status" value="1"/>
</dbReference>
<keyword evidence="3" id="KW-0678">Repressor</keyword>
<comment type="function">
    <text evidence="7">Responsible for the coupling of flagellin expression to flagellar assembly by preventing expression of the flagellin genes when a component of the middle class of proteins is defective. It negatively regulates flagellar genes by inhibiting the activity of FliA by directly binding to FliA.</text>
</comment>
<feature type="compositionally biased region" description="Polar residues" evidence="9">
    <location>
        <begin position="34"/>
        <end position="60"/>
    </location>
</feature>
<evidence type="ECO:0000259" key="10">
    <source>
        <dbReference type="Pfam" id="PF04316"/>
    </source>
</evidence>
<feature type="compositionally biased region" description="Polar residues" evidence="9">
    <location>
        <begin position="1"/>
        <end position="26"/>
    </location>
</feature>
<evidence type="ECO:0000256" key="3">
    <source>
        <dbReference type="ARBA" id="ARBA00022491"/>
    </source>
</evidence>
<keyword evidence="12" id="KW-1185">Reference proteome</keyword>
<keyword evidence="11" id="KW-0969">Cilium</keyword>
<sequence>MILNTNNSLDSVSAKGTRSKPASSPSAEVKSAESKSPQTPSSKSAGDQVVLSQEAQTLGRLQSKIDSAPDVNLDKVAEIRRAIAEGRFEINADRIAENMLNQNDLLG</sequence>
<evidence type="ECO:0000256" key="7">
    <source>
        <dbReference type="ARBA" id="ARBA00024739"/>
    </source>
</evidence>
<proteinExistence type="inferred from homology"/>
<dbReference type="Proteomes" id="UP001595555">
    <property type="component" value="Unassembled WGS sequence"/>
</dbReference>
<dbReference type="InterPro" id="IPR031316">
    <property type="entry name" value="FlgM_C"/>
</dbReference>
<keyword evidence="5" id="KW-0805">Transcription regulation</keyword>
<dbReference type="RefSeq" id="WP_378117801.1">
    <property type="nucleotide sequence ID" value="NZ_JBHRTF010000003.1"/>
</dbReference>
<feature type="region of interest" description="Disordered" evidence="9">
    <location>
        <begin position="1"/>
        <end position="67"/>
    </location>
</feature>
<evidence type="ECO:0000313" key="12">
    <source>
        <dbReference type="Proteomes" id="UP001595555"/>
    </source>
</evidence>
<dbReference type="InterPro" id="IPR035890">
    <property type="entry name" value="Anti-sigma-28_factor_FlgM_sf"/>
</dbReference>
<comment type="similarity">
    <text evidence="1">Belongs to the FlgM family.</text>
</comment>
<dbReference type="Pfam" id="PF04316">
    <property type="entry name" value="FlgM"/>
    <property type="match status" value="1"/>
</dbReference>
<keyword evidence="11" id="KW-0966">Cell projection</keyword>
<organism evidence="11 12">
    <name type="scientific">Cellvibrio fontiphilus</name>
    <dbReference type="NCBI Taxonomy" id="1815559"/>
    <lineage>
        <taxon>Bacteria</taxon>
        <taxon>Pseudomonadati</taxon>
        <taxon>Pseudomonadota</taxon>
        <taxon>Gammaproteobacteria</taxon>
        <taxon>Cellvibrionales</taxon>
        <taxon>Cellvibrionaceae</taxon>
        <taxon>Cellvibrio</taxon>
    </lineage>
</organism>
<reference evidence="12" key="1">
    <citation type="journal article" date="2019" name="Int. J. Syst. Evol. Microbiol.">
        <title>The Global Catalogue of Microorganisms (GCM) 10K type strain sequencing project: providing services to taxonomists for standard genome sequencing and annotation.</title>
        <authorList>
            <consortium name="The Broad Institute Genomics Platform"/>
            <consortium name="The Broad Institute Genome Sequencing Center for Infectious Disease"/>
            <person name="Wu L."/>
            <person name="Ma J."/>
        </authorList>
    </citation>
    <scope>NUCLEOTIDE SEQUENCE [LARGE SCALE GENOMIC DNA]</scope>
    <source>
        <strain evidence="12">KCTC 52237</strain>
    </source>
</reference>
<evidence type="ECO:0000256" key="6">
    <source>
        <dbReference type="ARBA" id="ARBA00023163"/>
    </source>
</evidence>
<dbReference type="NCBIfam" id="TIGR03824">
    <property type="entry name" value="FlgM_jcvi"/>
    <property type="match status" value="1"/>
</dbReference>
<evidence type="ECO:0000256" key="9">
    <source>
        <dbReference type="SAM" id="MobiDB-lite"/>
    </source>
</evidence>
<accession>A0ABV7FD96</accession>
<dbReference type="EMBL" id="JBHRTF010000003">
    <property type="protein sequence ID" value="MFC3115482.1"/>
    <property type="molecule type" value="Genomic_DNA"/>
</dbReference>
<evidence type="ECO:0000256" key="4">
    <source>
        <dbReference type="ARBA" id="ARBA00022795"/>
    </source>
</evidence>
<evidence type="ECO:0000256" key="5">
    <source>
        <dbReference type="ARBA" id="ARBA00023015"/>
    </source>
</evidence>
<evidence type="ECO:0000256" key="2">
    <source>
        <dbReference type="ARBA" id="ARBA00017823"/>
    </source>
</evidence>
<keyword evidence="6" id="KW-0804">Transcription</keyword>
<dbReference type="InterPro" id="IPR007412">
    <property type="entry name" value="FlgM"/>
</dbReference>
<name>A0ABV7FD96_9GAMM</name>
<protein>
    <recommendedName>
        <fullName evidence="2">Negative regulator of flagellin synthesis</fullName>
    </recommendedName>
    <alternativeName>
        <fullName evidence="8">Anti-sigma-28 factor</fullName>
    </alternativeName>
</protein>
<evidence type="ECO:0000313" key="11">
    <source>
        <dbReference type="EMBL" id="MFC3115482.1"/>
    </source>
</evidence>